<evidence type="ECO:0000256" key="3">
    <source>
        <dbReference type="ARBA" id="ARBA00046339"/>
    </source>
</evidence>
<comment type="caution">
    <text evidence="4">The sequence shown here is derived from an EMBL/GenBank/DDBJ whole genome shotgun (WGS) entry which is preliminary data.</text>
</comment>
<name>A0AA35RF94_GEOBA</name>
<evidence type="ECO:0000313" key="4">
    <source>
        <dbReference type="EMBL" id="CAI8010409.1"/>
    </source>
</evidence>
<evidence type="ECO:0000256" key="2">
    <source>
        <dbReference type="ARBA" id="ARBA00023186"/>
    </source>
</evidence>
<dbReference type="AlphaFoldDB" id="A0AA35RF94"/>
<gene>
    <name evidence="4" type="ORF">GBAR_LOCUS6862</name>
</gene>
<keyword evidence="2" id="KW-0143">Chaperone</keyword>
<keyword evidence="5" id="KW-1185">Reference proteome</keyword>
<dbReference type="Proteomes" id="UP001174909">
    <property type="component" value="Unassembled WGS sequence"/>
</dbReference>
<dbReference type="PIRSF" id="PIRSF009467">
    <property type="entry name" value="Ureas_acces_UreF"/>
    <property type="match status" value="1"/>
</dbReference>
<keyword evidence="1" id="KW-0996">Nickel insertion</keyword>
<sequence length="236" mass="25726">MTHDTDRQLLVALQLADSFFPTGMYAHSQGLESMVAWRWVHSADDVQQMLANLLTWSVLPSDGVALLNARRAAGRADSSELVAIDWNLHAMKLPAETRAASRQTGRRILDESALLLGSDQPCPVYERYRTDVASQRAPGTGAVALGATACAAGIPPQTALLMFCHSFAVGVLGAAQRLLPMTHSEAQQILHSLHEPIAAMSNEIQHRPWQQMTAFAPQSDIASMLHECDDLRMFAS</sequence>
<dbReference type="EMBL" id="CASHTH010001033">
    <property type="protein sequence ID" value="CAI8010409.1"/>
    <property type="molecule type" value="Genomic_DNA"/>
</dbReference>
<dbReference type="InterPro" id="IPR038277">
    <property type="entry name" value="UreF_sf"/>
</dbReference>
<dbReference type="Gene3D" id="1.10.4190.10">
    <property type="entry name" value="Urease accessory protein UreF"/>
    <property type="match status" value="1"/>
</dbReference>
<protein>
    <submittedName>
        <fullName evidence="4">Urease accessory protein UreF</fullName>
    </submittedName>
</protein>
<dbReference type="InterPro" id="IPR002639">
    <property type="entry name" value="UreF"/>
</dbReference>
<dbReference type="GO" id="GO:0016151">
    <property type="term" value="F:nickel cation binding"/>
    <property type="evidence" value="ECO:0007669"/>
    <property type="project" value="InterPro"/>
</dbReference>
<dbReference type="PANTHER" id="PTHR33620">
    <property type="entry name" value="UREASE ACCESSORY PROTEIN F"/>
    <property type="match status" value="1"/>
</dbReference>
<evidence type="ECO:0000256" key="1">
    <source>
        <dbReference type="ARBA" id="ARBA00022988"/>
    </source>
</evidence>
<dbReference type="PANTHER" id="PTHR33620:SF1">
    <property type="entry name" value="UREASE ACCESSORY PROTEIN F"/>
    <property type="match status" value="1"/>
</dbReference>
<reference evidence="4" key="1">
    <citation type="submission" date="2023-03" db="EMBL/GenBank/DDBJ databases">
        <authorList>
            <person name="Steffen K."/>
            <person name="Cardenas P."/>
        </authorList>
    </citation>
    <scope>NUCLEOTIDE SEQUENCE</scope>
</reference>
<proteinExistence type="inferred from homology"/>
<evidence type="ECO:0000313" key="5">
    <source>
        <dbReference type="Proteomes" id="UP001174909"/>
    </source>
</evidence>
<accession>A0AA35RF94</accession>
<dbReference type="HAMAP" id="MF_01385">
    <property type="entry name" value="UreF"/>
    <property type="match status" value="1"/>
</dbReference>
<dbReference type="Pfam" id="PF01730">
    <property type="entry name" value="UreF"/>
    <property type="match status" value="1"/>
</dbReference>
<comment type="similarity">
    <text evidence="3">Belongs to the UreF family.</text>
</comment>
<organism evidence="4 5">
    <name type="scientific">Geodia barretti</name>
    <name type="common">Barrett's horny sponge</name>
    <dbReference type="NCBI Taxonomy" id="519541"/>
    <lineage>
        <taxon>Eukaryota</taxon>
        <taxon>Metazoa</taxon>
        <taxon>Porifera</taxon>
        <taxon>Demospongiae</taxon>
        <taxon>Heteroscleromorpha</taxon>
        <taxon>Tetractinellida</taxon>
        <taxon>Astrophorina</taxon>
        <taxon>Geodiidae</taxon>
        <taxon>Geodia</taxon>
    </lineage>
</organism>